<name>A0A9P7KJD4_9AGAR</name>
<dbReference type="AlphaFoldDB" id="A0A9P7KJD4"/>
<protein>
    <recommendedName>
        <fullName evidence="1">F-box domain-containing protein</fullName>
    </recommendedName>
</protein>
<dbReference type="EMBL" id="JABCKI010000396">
    <property type="protein sequence ID" value="KAG5650640.1"/>
    <property type="molecule type" value="Genomic_DNA"/>
</dbReference>
<comment type="caution">
    <text evidence="2">The sequence shown here is derived from an EMBL/GenBank/DDBJ whole genome shotgun (WGS) entry which is preliminary data.</text>
</comment>
<evidence type="ECO:0000313" key="3">
    <source>
        <dbReference type="Proteomes" id="UP000717328"/>
    </source>
</evidence>
<dbReference type="InterPro" id="IPR036047">
    <property type="entry name" value="F-box-like_dom_sf"/>
</dbReference>
<dbReference type="OrthoDB" id="3226064at2759"/>
<evidence type="ECO:0000313" key="2">
    <source>
        <dbReference type="EMBL" id="KAG5650640.1"/>
    </source>
</evidence>
<gene>
    <name evidence="2" type="ORF">H0H81_011523</name>
</gene>
<sequence>MKSLVSNTGLKPCSLASPILNSNNLNIFHIPIEVIERILVLCCPRDVIAFSGTSRLAHMIVFDFSNQHLWRELFFSLSFDDPCYSQYYVSSDASPIDWRRKTIERLTTEWTIMSPWMLSNHTSSILQTFIDMVYDLPPLYVRETMRAPSRNVGWLEQVFRTSEVLNVDTEMPRREAMLYSQLRAYVSLSLDKGDADETKSGARLETRRKRGRLYVYNFRNYFGRHWGPFLDSGNADWIHIEHLVNVMVMNLRQLPGIWRDIQPPLGLAACRPFSAPMNGRETPTDWARVEGK</sequence>
<feature type="domain" description="F-box" evidence="1">
    <location>
        <begin position="24"/>
        <end position="73"/>
    </location>
</feature>
<dbReference type="PROSITE" id="PS50181">
    <property type="entry name" value="FBOX"/>
    <property type="match status" value="1"/>
</dbReference>
<accession>A0A9P7KJD4</accession>
<reference evidence="2" key="2">
    <citation type="submission" date="2021-10" db="EMBL/GenBank/DDBJ databases">
        <title>Phylogenomics reveals ancestral predisposition of the termite-cultivated fungus Termitomyces towards a domesticated lifestyle.</title>
        <authorList>
            <person name="Auxier B."/>
            <person name="Grum-Grzhimaylo A."/>
            <person name="Cardenas M.E."/>
            <person name="Lodge J.D."/>
            <person name="Laessoe T."/>
            <person name="Pedersen O."/>
            <person name="Smith M.E."/>
            <person name="Kuyper T.W."/>
            <person name="Franco-Molano E.A."/>
            <person name="Baroni T.J."/>
            <person name="Aanen D.K."/>
        </authorList>
    </citation>
    <scope>NUCLEOTIDE SEQUENCE</scope>
    <source>
        <strain evidence="2">D49</strain>
    </source>
</reference>
<organism evidence="2 3">
    <name type="scientific">Sphagnurus paluster</name>
    <dbReference type="NCBI Taxonomy" id="117069"/>
    <lineage>
        <taxon>Eukaryota</taxon>
        <taxon>Fungi</taxon>
        <taxon>Dikarya</taxon>
        <taxon>Basidiomycota</taxon>
        <taxon>Agaricomycotina</taxon>
        <taxon>Agaricomycetes</taxon>
        <taxon>Agaricomycetidae</taxon>
        <taxon>Agaricales</taxon>
        <taxon>Tricholomatineae</taxon>
        <taxon>Lyophyllaceae</taxon>
        <taxon>Sphagnurus</taxon>
    </lineage>
</organism>
<proteinExistence type="predicted"/>
<evidence type="ECO:0000259" key="1">
    <source>
        <dbReference type="PROSITE" id="PS50181"/>
    </source>
</evidence>
<dbReference type="InterPro" id="IPR001810">
    <property type="entry name" value="F-box_dom"/>
</dbReference>
<reference evidence="2" key="1">
    <citation type="submission" date="2021-02" db="EMBL/GenBank/DDBJ databases">
        <authorList>
            <person name="Nieuwenhuis M."/>
            <person name="Van De Peppel L.J.J."/>
        </authorList>
    </citation>
    <scope>NUCLEOTIDE SEQUENCE</scope>
    <source>
        <strain evidence="2">D49</strain>
    </source>
</reference>
<keyword evidence="3" id="KW-1185">Reference proteome</keyword>
<dbReference type="Proteomes" id="UP000717328">
    <property type="component" value="Unassembled WGS sequence"/>
</dbReference>
<dbReference type="SUPFAM" id="SSF81383">
    <property type="entry name" value="F-box domain"/>
    <property type="match status" value="1"/>
</dbReference>